<evidence type="ECO:0000313" key="1">
    <source>
        <dbReference type="EMBL" id="QRD93140.1"/>
    </source>
</evidence>
<dbReference type="EMBL" id="CP044616">
    <property type="protein sequence ID" value="QRD93140.1"/>
    <property type="molecule type" value="Genomic_DNA"/>
</dbReference>
<evidence type="ECO:0000313" key="2">
    <source>
        <dbReference type="Proteomes" id="UP000596276"/>
    </source>
</evidence>
<reference evidence="2" key="1">
    <citation type="journal article" date="2021" name="G3 (Bethesda)">
        <title>Chromosome assembled and annotated genome sequence of Aspergillus flavus NRRL 3357.</title>
        <authorList>
            <person name="Skerker J.M."/>
            <person name="Pianalto K.M."/>
            <person name="Mondo S.J."/>
            <person name="Yang K."/>
            <person name="Arkin A.P."/>
            <person name="Keller N.P."/>
            <person name="Grigoriev I.V."/>
            <person name="Louise Glass N.L."/>
        </authorList>
    </citation>
    <scope>NUCLEOTIDE SEQUENCE [LARGE SCALE GENOMIC DNA]</scope>
    <source>
        <strain evidence="2">ATCC 200026 / FGSC A1120 / IAM 13836 / NRRL 3357 / JCM 12722 / SRRC 167</strain>
    </source>
</reference>
<organism evidence="1 2">
    <name type="scientific">Aspergillus flavus (strain ATCC 200026 / FGSC A1120 / IAM 13836 / NRRL 3357 / JCM 12722 / SRRC 167)</name>
    <dbReference type="NCBI Taxonomy" id="332952"/>
    <lineage>
        <taxon>Eukaryota</taxon>
        <taxon>Fungi</taxon>
        <taxon>Dikarya</taxon>
        <taxon>Ascomycota</taxon>
        <taxon>Pezizomycotina</taxon>
        <taxon>Eurotiomycetes</taxon>
        <taxon>Eurotiomycetidae</taxon>
        <taxon>Eurotiales</taxon>
        <taxon>Aspergillaceae</taxon>
        <taxon>Aspergillus</taxon>
        <taxon>Aspergillus subgen. Circumdati</taxon>
    </lineage>
</organism>
<gene>
    <name evidence="1" type="ORF">F9C07_13076</name>
</gene>
<dbReference type="VEuPathDB" id="FungiDB:F9C07_13076"/>
<proteinExistence type="predicted"/>
<sequence>MKGQVSAYSSRPHLDIEQEESTRSCTFTLFYNDLSKNASNLLPIEAKRRDEFKRGRRWSEELDTLLGMEGTLEYSVYCRMATRFTFTNYLTI</sequence>
<name>A0A7U2N165_ASPFN</name>
<keyword evidence="2" id="KW-1185">Reference proteome</keyword>
<dbReference type="AlphaFoldDB" id="A0A7U2N165"/>
<dbReference type="Proteomes" id="UP000596276">
    <property type="component" value="Chromosome 8"/>
</dbReference>
<accession>A0A7U2N165</accession>
<protein>
    <submittedName>
        <fullName evidence="1">Uncharacterized protein</fullName>
    </submittedName>
</protein>